<comment type="subcellular location">
    <subcellularLocation>
        <location evidence="10">Nucleus</location>
    </subcellularLocation>
</comment>
<dbReference type="SUPFAM" id="SSF48508">
    <property type="entry name" value="Nuclear receptor ligand-binding domain"/>
    <property type="match status" value="1"/>
</dbReference>
<sequence length="406" mass="47446">MQRNFVKKCKVCGAKEHVLFHYGVSSCRACGSFFRRYLENENEWKYNLCKCLNGNRDEKYETNLAKCKKCRLEKCLSAGMKKLDVGYLRQDICREAMEERKNGINIQNSPTVDITIKDQNLVNSILPIIKAQKRIMHAFNDLDDIFLKGPILFEEIILSNFNIFRLVDIFSPNPSPIPFDELNTWESSLQREGLFNRRFQKCMLVDRLLCFSIANSMPVFEKLTLSDKIAHLRQICQLFRTFTNTYVAWELGSDTWKRKDNIMPALGFKKNPVFLNDDKIIKWTDLIFTKSVAHFKRVSLTKVEFALLIAIIYSKSDAKNLSPEGKELLYDESVKFTNILLRYNQRRLGLIEGAQRLDECFCLINVAIENEYNFRAMVSHEIKYFSTSTNYSKCPNFTTKFLERTD</sequence>
<keyword evidence="5 10" id="KW-0805">Transcription regulation</keyword>
<dbReference type="GO" id="GO:0008270">
    <property type="term" value="F:zinc ion binding"/>
    <property type="evidence" value="ECO:0007669"/>
    <property type="project" value="UniProtKB-KW"/>
</dbReference>
<keyword evidence="8 10" id="KW-0675">Receptor</keyword>
<keyword evidence="2 10" id="KW-0479">Metal-binding</keyword>
<dbReference type="InterPro" id="IPR050274">
    <property type="entry name" value="Nuclear_hormone_rcpt_NR2"/>
</dbReference>
<organism evidence="12 13">
    <name type="scientific">Meloidogyne enterolobii</name>
    <name type="common">Root-knot nematode worm</name>
    <name type="synonym">Meloidogyne mayaguensis</name>
    <dbReference type="NCBI Taxonomy" id="390850"/>
    <lineage>
        <taxon>Eukaryota</taxon>
        <taxon>Metazoa</taxon>
        <taxon>Ecdysozoa</taxon>
        <taxon>Nematoda</taxon>
        <taxon>Chromadorea</taxon>
        <taxon>Rhabditida</taxon>
        <taxon>Tylenchina</taxon>
        <taxon>Tylenchomorpha</taxon>
        <taxon>Tylenchoidea</taxon>
        <taxon>Meloidogynidae</taxon>
        <taxon>Meloidogyninae</taxon>
        <taxon>Meloidogyne</taxon>
    </lineage>
</organism>
<dbReference type="InterPro" id="IPR000536">
    <property type="entry name" value="Nucl_hrmn_rcpt_lig-bd"/>
</dbReference>
<keyword evidence="3 10" id="KW-0863">Zinc-finger</keyword>
<dbReference type="EMBL" id="CAJEWN010000505">
    <property type="protein sequence ID" value="CAD2184525.1"/>
    <property type="molecule type" value="Genomic_DNA"/>
</dbReference>
<dbReference type="SUPFAM" id="SSF57716">
    <property type="entry name" value="Glucocorticoid receptor-like (DNA-binding domain)"/>
    <property type="match status" value="1"/>
</dbReference>
<dbReference type="InterPro" id="IPR035500">
    <property type="entry name" value="NHR-like_dom_sf"/>
</dbReference>
<evidence type="ECO:0000256" key="7">
    <source>
        <dbReference type="ARBA" id="ARBA00023163"/>
    </source>
</evidence>
<feature type="domain" description="Nuclear receptor" evidence="11">
    <location>
        <begin position="6"/>
        <end position="87"/>
    </location>
</feature>
<evidence type="ECO:0000256" key="2">
    <source>
        <dbReference type="ARBA" id="ARBA00022723"/>
    </source>
</evidence>
<keyword evidence="4 10" id="KW-0862">Zinc</keyword>
<dbReference type="Gene3D" id="3.30.50.10">
    <property type="entry name" value="Erythroid Transcription Factor GATA-1, subunit A"/>
    <property type="match status" value="1"/>
</dbReference>
<dbReference type="AlphaFoldDB" id="A0A6V7WC04"/>
<keyword evidence="7 10" id="KW-0804">Transcription</keyword>
<evidence type="ECO:0000313" key="12">
    <source>
        <dbReference type="EMBL" id="CAD2184525.1"/>
    </source>
</evidence>
<evidence type="ECO:0000256" key="3">
    <source>
        <dbReference type="ARBA" id="ARBA00022771"/>
    </source>
</evidence>
<keyword evidence="6 10" id="KW-0238">DNA-binding</keyword>
<dbReference type="GO" id="GO:0003700">
    <property type="term" value="F:DNA-binding transcription factor activity"/>
    <property type="evidence" value="ECO:0007669"/>
    <property type="project" value="InterPro"/>
</dbReference>
<dbReference type="GO" id="GO:0005634">
    <property type="term" value="C:nucleus"/>
    <property type="evidence" value="ECO:0007669"/>
    <property type="project" value="UniProtKB-SubCell"/>
</dbReference>
<reference evidence="12 13" key="1">
    <citation type="submission" date="2020-08" db="EMBL/GenBank/DDBJ databases">
        <authorList>
            <person name="Koutsovoulos G."/>
            <person name="Danchin GJ E."/>
        </authorList>
    </citation>
    <scope>NUCLEOTIDE SEQUENCE [LARGE SCALE GENOMIC DNA]</scope>
</reference>
<evidence type="ECO:0000259" key="11">
    <source>
        <dbReference type="PROSITE" id="PS51030"/>
    </source>
</evidence>
<dbReference type="SMART" id="SM00399">
    <property type="entry name" value="ZnF_C4"/>
    <property type="match status" value="1"/>
</dbReference>
<dbReference type="Pfam" id="PF00104">
    <property type="entry name" value="Hormone_recep"/>
    <property type="match status" value="1"/>
</dbReference>
<name>A0A6V7WC04_MELEN</name>
<evidence type="ECO:0000256" key="5">
    <source>
        <dbReference type="ARBA" id="ARBA00023015"/>
    </source>
</evidence>
<dbReference type="PROSITE" id="PS51030">
    <property type="entry name" value="NUCLEAR_REC_DBD_2"/>
    <property type="match status" value="1"/>
</dbReference>
<evidence type="ECO:0000256" key="4">
    <source>
        <dbReference type="ARBA" id="ARBA00022833"/>
    </source>
</evidence>
<evidence type="ECO:0000256" key="10">
    <source>
        <dbReference type="RuleBase" id="RU004334"/>
    </source>
</evidence>
<dbReference type="OrthoDB" id="9996608at2759"/>
<dbReference type="Proteomes" id="UP000580250">
    <property type="component" value="Unassembled WGS sequence"/>
</dbReference>
<dbReference type="PRINTS" id="PR00047">
    <property type="entry name" value="STROIDFINGER"/>
</dbReference>
<evidence type="ECO:0000313" key="13">
    <source>
        <dbReference type="Proteomes" id="UP000580250"/>
    </source>
</evidence>
<accession>A0A6V7WC04</accession>
<keyword evidence="9 10" id="KW-0539">Nucleus</keyword>
<dbReference type="SMART" id="SM00430">
    <property type="entry name" value="HOLI"/>
    <property type="match status" value="1"/>
</dbReference>
<dbReference type="PROSITE" id="PS51257">
    <property type="entry name" value="PROKAR_LIPOPROTEIN"/>
    <property type="match status" value="1"/>
</dbReference>
<dbReference type="Pfam" id="PF00105">
    <property type="entry name" value="zf-C4"/>
    <property type="match status" value="1"/>
</dbReference>
<gene>
    <name evidence="12" type="ORF">MENT_LOCUS36887</name>
</gene>
<evidence type="ECO:0000256" key="8">
    <source>
        <dbReference type="ARBA" id="ARBA00023170"/>
    </source>
</evidence>
<evidence type="ECO:0000256" key="6">
    <source>
        <dbReference type="ARBA" id="ARBA00023125"/>
    </source>
</evidence>
<evidence type="ECO:0000256" key="9">
    <source>
        <dbReference type="ARBA" id="ARBA00023242"/>
    </source>
</evidence>
<dbReference type="InterPro" id="IPR001628">
    <property type="entry name" value="Znf_hrmn_rcpt"/>
</dbReference>
<comment type="similarity">
    <text evidence="1 10">Belongs to the nuclear hormone receptor family.</text>
</comment>
<dbReference type="GO" id="GO:0043565">
    <property type="term" value="F:sequence-specific DNA binding"/>
    <property type="evidence" value="ECO:0007669"/>
    <property type="project" value="InterPro"/>
</dbReference>
<dbReference type="PANTHER" id="PTHR24083">
    <property type="entry name" value="NUCLEAR HORMONE RECEPTOR"/>
    <property type="match status" value="1"/>
</dbReference>
<comment type="caution">
    <text evidence="12">The sequence shown here is derived from an EMBL/GenBank/DDBJ whole genome shotgun (WGS) entry which is preliminary data.</text>
</comment>
<evidence type="ECO:0000256" key="1">
    <source>
        <dbReference type="ARBA" id="ARBA00005993"/>
    </source>
</evidence>
<dbReference type="PROSITE" id="PS00031">
    <property type="entry name" value="NUCLEAR_REC_DBD_1"/>
    <property type="match status" value="1"/>
</dbReference>
<proteinExistence type="inferred from homology"/>
<dbReference type="Gene3D" id="1.10.565.10">
    <property type="entry name" value="Retinoid X Receptor"/>
    <property type="match status" value="1"/>
</dbReference>
<dbReference type="InterPro" id="IPR013088">
    <property type="entry name" value="Znf_NHR/GATA"/>
</dbReference>
<protein>
    <recommendedName>
        <fullName evidence="11">Nuclear receptor domain-containing protein</fullName>
    </recommendedName>
</protein>